<gene>
    <name evidence="4" type="ORF">LKD81_01510</name>
</gene>
<dbReference type="InterPro" id="IPR013341">
    <property type="entry name" value="Mandelate_racemase_N_dom"/>
</dbReference>
<keyword evidence="2" id="KW-0456">Lyase</keyword>
<dbReference type="SUPFAM" id="SSF54826">
    <property type="entry name" value="Enolase N-terminal domain-like"/>
    <property type="match status" value="1"/>
</dbReference>
<dbReference type="SUPFAM" id="SSF51604">
    <property type="entry name" value="Enolase C-terminal domain-like"/>
    <property type="match status" value="1"/>
</dbReference>
<dbReference type="SFLD" id="SFLDS00001">
    <property type="entry name" value="Enolase"/>
    <property type="match status" value="1"/>
</dbReference>
<dbReference type="RefSeq" id="WP_308452465.1">
    <property type="nucleotide sequence ID" value="NZ_JAJEQR010000003.1"/>
</dbReference>
<dbReference type="EMBL" id="JAJEQR010000003">
    <property type="protein sequence ID" value="MCC2229679.1"/>
    <property type="molecule type" value="Genomic_DNA"/>
</dbReference>
<evidence type="ECO:0000313" key="5">
    <source>
        <dbReference type="Proteomes" id="UP001198182"/>
    </source>
</evidence>
<evidence type="ECO:0000256" key="2">
    <source>
        <dbReference type="ARBA" id="ARBA00023239"/>
    </source>
</evidence>
<dbReference type="SFLD" id="SFLDG00179">
    <property type="entry name" value="mandelate_racemase"/>
    <property type="match status" value="1"/>
</dbReference>
<keyword evidence="1" id="KW-0479">Metal-binding</keyword>
<dbReference type="Gene3D" id="3.20.20.120">
    <property type="entry name" value="Enolase-like C-terminal domain"/>
    <property type="match status" value="1"/>
</dbReference>
<dbReference type="GO" id="GO:0016829">
    <property type="term" value="F:lyase activity"/>
    <property type="evidence" value="ECO:0007669"/>
    <property type="project" value="UniProtKB-KW"/>
</dbReference>
<dbReference type="InterPro" id="IPR013342">
    <property type="entry name" value="Mandelate_racemase_C"/>
</dbReference>
<reference evidence="4" key="1">
    <citation type="submission" date="2021-10" db="EMBL/GenBank/DDBJ databases">
        <title>Anaerobic single-cell dispensing facilitates the cultivation of human gut bacteria.</title>
        <authorList>
            <person name="Afrizal A."/>
        </authorList>
    </citation>
    <scope>NUCLEOTIDE SEQUENCE</scope>
    <source>
        <strain evidence="4">CLA-AA-H215</strain>
    </source>
</reference>
<dbReference type="Pfam" id="PF02746">
    <property type="entry name" value="MR_MLE_N"/>
    <property type="match status" value="1"/>
</dbReference>
<organism evidence="4 5">
    <name type="scientific">Hominifimenecus microfluidus</name>
    <dbReference type="NCBI Taxonomy" id="2885348"/>
    <lineage>
        <taxon>Bacteria</taxon>
        <taxon>Bacillati</taxon>
        <taxon>Bacillota</taxon>
        <taxon>Clostridia</taxon>
        <taxon>Lachnospirales</taxon>
        <taxon>Lachnospiraceae</taxon>
        <taxon>Hominifimenecus</taxon>
    </lineage>
</organism>
<dbReference type="InterPro" id="IPR029065">
    <property type="entry name" value="Enolase_C-like"/>
</dbReference>
<dbReference type="Gene3D" id="3.30.390.10">
    <property type="entry name" value="Enolase-like, N-terminal domain"/>
    <property type="match status" value="1"/>
</dbReference>
<proteinExistence type="predicted"/>
<protein>
    <submittedName>
        <fullName evidence="4">Mandelate racemase/muconate lactonizing enzyme family protein</fullName>
    </submittedName>
</protein>
<dbReference type="SMART" id="SM00922">
    <property type="entry name" value="MR_MLE"/>
    <property type="match status" value="1"/>
</dbReference>
<dbReference type="Proteomes" id="UP001198182">
    <property type="component" value="Unassembled WGS sequence"/>
</dbReference>
<comment type="caution">
    <text evidence="4">The sequence shown here is derived from an EMBL/GenBank/DDBJ whole genome shotgun (WGS) entry which is preliminary data.</text>
</comment>
<dbReference type="PANTHER" id="PTHR48080">
    <property type="entry name" value="D-GALACTONATE DEHYDRATASE-RELATED"/>
    <property type="match status" value="1"/>
</dbReference>
<dbReference type="Pfam" id="PF13378">
    <property type="entry name" value="MR_MLE_C"/>
    <property type="match status" value="1"/>
</dbReference>
<accession>A0AAE3E7P7</accession>
<keyword evidence="5" id="KW-1185">Reference proteome</keyword>
<feature type="domain" description="Mandelate racemase/muconate lactonizing enzyme C-terminal" evidence="3">
    <location>
        <begin position="146"/>
        <end position="261"/>
    </location>
</feature>
<dbReference type="InterPro" id="IPR029017">
    <property type="entry name" value="Enolase-like_N"/>
</dbReference>
<evidence type="ECO:0000256" key="1">
    <source>
        <dbReference type="ARBA" id="ARBA00022723"/>
    </source>
</evidence>
<sequence length="392" mass="43574">MKITKVQIVKTQPIKKKPNWYPIFVLIHTDEGIVGHGEIGLAYGKAQSAGVGQGIEYAKMLIGKDPMDSEAIWNMLHRQTFWGMSGGAVTFAGISGIDIALWDIKGKYYQTPVYQLLGGKSRKKIRCYASQIQLGWGQKGYRHIEPEEYAEATRQAMEAGFSAVKVDPIGIDDQGGWMEWDTRGLLQNRQLSLIEKRVAAIREAGGEDLDIIIEAHSSTDANTAIQVGKALAPYRCFYFEEPTQPLNSDMYREIRSQVDIPLAGGERIHSRWGFRPFLEDHSIQVIQPDLCNTGGITEGKKICDMAAVYDAGVQLHVCGGPISNAAAIQLETVIPNFIIHETHEYAIVPENIALCKYNDQPENGFLEVSDRPGIGQELDEDILKCSEVYTIE</sequence>
<dbReference type="AlphaFoldDB" id="A0AAE3E7P7"/>
<dbReference type="GO" id="GO:0046872">
    <property type="term" value="F:metal ion binding"/>
    <property type="evidence" value="ECO:0007669"/>
    <property type="project" value="UniProtKB-KW"/>
</dbReference>
<name>A0AAE3E7P7_9FIRM</name>
<evidence type="ECO:0000259" key="3">
    <source>
        <dbReference type="SMART" id="SM00922"/>
    </source>
</evidence>
<dbReference type="CDD" id="cd03316">
    <property type="entry name" value="MR_like"/>
    <property type="match status" value="1"/>
</dbReference>
<evidence type="ECO:0000313" key="4">
    <source>
        <dbReference type="EMBL" id="MCC2229679.1"/>
    </source>
</evidence>
<dbReference type="PANTHER" id="PTHR48080:SF2">
    <property type="entry name" value="D-GALACTONATE DEHYDRATASE"/>
    <property type="match status" value="1"/>
</dbReference>
<dbReference type="InterPro" id="IPR036849">
    <property type="entry name" value="Enolase-like_C_sf"/>
</dbReference>
<dbReference type="InterPro" id="IPR034593">
    <property type="entry name" value="DgoD-like"/>
</dbReference>